<comment type="caution">
    <text evidence="2">The sequence shown here is derived from an EMBL/GenBank/DDBJ whole genome shotgun (WGS) entry which is preliminary data.</text>
</comment>
<dbReference type="EMBL" id="CAMPGE010001223">
    <property type="protein sequence ID" value="CAI2359999.1"/>
    <property type="molecule type" value="Genomic_DNA"/>
</dbReference>
<evidence type="ECO:0000256" key="1">
    <source>
        <dbReference type="SAM" id="MobiDB-lite"/>
    </source>
</evidence>
<feature type="region of interest" description="Disordered" evidence="1">
    <location>
        <begin position="23"/>
        <end position="63"/>
    </location>
</feature>
<accession>A0AAD1X441</accession>
<dbReference type="Proteomes" id="UP001295684">
    <property type="component" value="Unassembled WGS sequence"/>
</dbReference>
<proteinExistence type="predicted"/>
<keyword evidence="3" id="KW-1185">Reference proteome</keyword>
<protein>
    <submittedName>
        <fullName evidence="2">Uncharacterized protein</fullName>
    </submittedName>
</protein>
<reference evidence="2" key="1">
    <citation type="submission" date="2023-07" db="EMBL/GenBank/DDBJ databases">
        <authorList>
            <consortium name="AG Swart"/>
            <person name="Singh M."/>
            <person name="Singh A."/>
            <person name="Seah K."/>
            <person name="Emmerich C."/>
        </authorList>
    </citation>
    <scope>NUCLEOTIDE SEQUENCE</scope>
    <source>
        <strain evidence="2">DP1</strain>
    </source>
</reference>
<evidence type="ECO:0000313" key="3">
    <source>
        <dbReference type="Proteomes" id="UP001295684"/>
    </source>
</evidence>
<name>A0AAD1X441_EUPCR</name>
<gene>
    <name evidence="2" type="ORF">ECRASSUSDP1_LOCUS1294</name>
</gene>
<sequence>MAFICPNKIGVIAPNSYEDAQKSLPRVQLQSSYSSNSPKSPAPPSQFQALNKKHSMTTDSSLTSVPRFEMNPQMKMIIKNNKKESLIYKHSNKEEEQVIEYDRLGDNESFQEYLKENPRAIAKILKNEVYPSYDKLYVKATSFGKVRKRLQDMNKHELQDILKETNFKIKFDEYVKRQGAKESKSESQNKNRIMKRWINHKILNAQRPLLSPQPKQKPSKDLSCLYISNNMKNDQNNNSNNFQNPRQFEKNRVRRFQRVNKYGNLFHRNKSRNGLAKSLSPLLGTPFSSFEGNEKLGAEDGLIINKIHTGAIQIDPLISVKNYLKCNSPQFPKIEFESPKIVKPNKDLIIREVNKSKEPIKPKRKIGGSQKKMASLGSLGKNYSVVLHSQKLDEIDPRHDPSLKITDQDLEAEIQLLTKIKNFSPKRCFDNTYIHNKFMPSKDCKEDIFRALKFSPTSMALLSHKKARRRDSISRIMKNLKIIKCFRKVLTPSIYP</sequence>
<organism evidence="2 3">
    <name type="scientific">Euplotes crassus</name>
    <dbReference type="NCBI Taxonomy" id="5936"/>
    <lineage>
        <taxon>Eukaryota</taxon>
        <taxon>Sar</taxon>
        <taxon>Alveolata</taxon>
        <taxon>Ciliophora</taxon>
        <taxon>Intramacronucleata</taxon>
        <taxon>Spirotrichea</taxon>
        <taxon>Hypotrichia</taxon>
        <taxon>Euplotida</taxon>
        <taxon>Euplotidae</taxon>
        <taxon>Moneuplotes</taxon>
    </lineage>
</organism>
<dbReference type="AlphaFoldDB" id="A0AAD1X441"/>
<evidence type="ECO:0000313" key="2">
    <source>
        <dbReference type="EMBL" id="CAI2359999.1"/>
    </source>
</evidence>